<sequence length="214" mass="24237">MSHGNNTVSTRLENVSKEFSEKTIFDTLNFTWQGFGIYSLIGENGAGKSTLLGMIAGLLDCDLGKIFINQQQCLLNNQEYKKLVTYVPDHSPIYDFMRGQEFLDLICSIRKLNPDCYQIYIEKFKLDNFLNTTFAEMSFGTAKKFLLVSALMTEAPILLLDEPNNGLDQATLQAFQQILIQQSKTKLILMSCHDQHFRDSVNAKSIRLDALKTG</sequence>
<dbReference type="SMART" id="SM00382">
    <property type="entry name" value="AAA"/>
    <property type="match status" value="1"/>
</dbReference>
<dbReference type="RefSeq" id="WP_120383984.1">
    <property type="nucleotide sequence ID" value="NZ_RAXT01000015.1"/>
</dbReference>
<evidence type="ECO:0000256" key="2">
    <source>
        <dbReference type="ARBA" id="ARBA00022741"/>
    </source>
</evidence>
<comment type="caution">
    <text evidence="5">The sequence shown here is derived from an EMBL/GenBank/DDBJ whole genome shotgun (WGS) entry which is preliminary data.</text>
</comment>
<accession>A0A3A8F4B7</accession>
<evidence type="ECO:0000256" key="3">
    <source>
        <dbReference type="ARBA" id="ARBA00022840"/>
    </source>
</evidence>
<evidence type="ECO:0000259" key="4">
    <source>
        <dbReference type="PROSITE" id="PS50893"/>
    </source>
</evidence>
<dbReference type="SUPFAM" id="SSF52540">
    <property type="entry name" value="P-loop containing nucleoside triphosphate hydrolases"/>
    <property type="match status" value="1"/>
</dbReference>
<dbReference type="Gene3D" id="3.40.50.300">
    <property type="entry name" value="P-loop containing nucleotide triphosphate hydrolases"/>
    <property type="match status" value="1"/>
</dbReference>
<name>A0A3A8F4B7_9GAMM</name>
<proteinExistence type="predicted"/>
<dbReference type="OrthoDB" id="9781337at2"/>
<gene>
    <name evidence="5" type="ORF">D7V20_09120</name>
</gene>
<keyword evidence="2" id="KW-0547">Nucleotide-binding</keyword>
<dbReference type="PANTHER" id="PTHR42939:SF1">
    <property type="entry name" value="ABC TRANSPORTER ATP-BINDING PROTEIN ALBC-RELATED"/>
    <property type="match status" value="1"/>
</dbReference>
<reference evidence="5 6" key="1">
    <citation type="submission" date="2018-09" db="EMBL/GenBank/DDBJ databases">
        <title>The draft genome of Acinetobacter spp. strains.</title>
        <authorList>
            <person name="Qin J."/>
            <person name="Feng Y."/>
            <person name="Zong Z."/>
        </authorList>
    </citation>
    <scope>NUCLEOTIDE SEQUENCE [LARGE SCALE GENOMIC DNA]</scope>
    <source>
        <strain evidence="5 6">WCHAc060115</strain>
    </source>
</reference>
<evidence type="ECO:0000313" key="6">
    <source>
        <dbReference type="Proteomes" id="UP000280405"/>
    </source>
</evidence>
<dbReference type="EMBL" id="RAXT01000015">
    <property type="protein sequence ID" value="RKG37900.1"/>
    <property type="molecule type" value="Genomic_DNA"/>
</dbReference>
<organism evidence="5 6">
    <name type="scientific">Acinetobacter rongchengensis</name>
    <dbReference type="NCBI Taxonomy" id="2419601"/>
    <lineage>
        <taxon>Bacteria</taxon>
        <taxon>Pseudomonadati</taxon>
        <taxon>Pseudomonadota</taxon>
        <taxon>Gammaproteobacteria</taxon>
        <taxon>Moraxellales</taxon>
        <taxon>Moraxellaceae</taxon>
        <taxon>Acinetobacter</taxon>
    </lineage>
</organism>
<protein>
    <submittedName>
        <fullName evidence="5">ABC transporter ATP-binding protein</fullName>
    </submittedName>
</protein>
<keyword evidence="3 5" id="KW-0067">ATP-binding</keyword>
<feature type="domain" description="ABC transporter" evidence="4">
    <location>
        <begin position="10"/>
        <end position="209"/>
    </location>
</feature>
<evidence type="ECO:0000256" key="1">
    <source>
        <dbReference type="ARBA" id="ARBA00022448"/>
    </source>
</evidence>
<dbReference type="Pfam" id="PF00005">
    <property type="entry name" value="ABC_tran"/>
    <property type="match status" value="1"/>
</dbReference>
<dbReference type="InterPro" id="IPR003593">
    <property type="entry name" value="AAA+_ATPase"/>
</dbReference>
<keyword evidence="6" id="KW-1185">Reference proteome</keyword>
<dbReference type="GO" id="GO:0005524">
    <property type="term" value="F:ATP binding"/>
    <property type="evidence" value="ECO:0007669"/>
    <property type="project" value="UniProtKB-KW"/>
</dbReference>
<dbReference type="PROSITE" id="PS50893">
    <property type="entry name" value="ABC_TRANSPORTER_2"/>
    <property type="match status" value="1"/>
</dbReference>
<keyword evidence="1" id="KW-0813">Transport</keyword>
<dbReference type="InterPro" id="IPR027417">
    <property type="entry name" value="P-loop_NTPase"/>
</dbReference>
<dbReference type="InterPro" id="IPR051782">
    <property type="entry name" value="ABC_Transporter_VariousFunc"/>
</dbReference>
<dbReference type="GO" id="GO:0016887">
    <property type="term" value="F:ATP hydrolysis activity"/>
    <property type="evidence" value="ECO:0007669"/>
    <property type="project" value="InterPro"/>
</dbReference>
<dbReference type="PANTHER" id="PTHR42939">
    <property type="entry name" value="ABC TRANSPORTER ATP-BINDING PROTEIN ALBC-RELATED"/>
    <property type="match status" value="1"/>
</dbReference>
<dbReference type="AlphaFoldDB" id="A0A3A8F4B7"/>
<dbReference type="InterPro" id="IPR003439">
    <property type="entry name" value="ABC_transporter-like_ATP-bd"/>
</dbReference>
<evidence type="ECO:0000313" key="5">
    <source>
        <dbReference type="EMBL" id="RKG37900.1"/>
    </source>
</evidence>
<dbReference type="Proteomes" id="UP000280405">
    <property type="component" value="Unassembled WGS sequence"/>
</dbReference>